<accession>A0A9W6GZN4</accession>
<dbReference type="AlphaFoldDB" id="A0A9W6GZN4"/>
<dbReference type="RefSeq" id="WP_281807140.1">
    <property type="nucleotide sequence ID" value="NZ_BSEC01000007.1"/>
</dbReference>
<reference evidence="2" key="1">
    <citation type="journal article" date="2023" name="Int. J. Syst. Evol. Microbiol.">
        <title>Methylocystis iwaonis sp. nov., a type II methane-oxidizing bacterium from surface soil of a rice paddy field in Japan, and emended description of the genus Methylocystis (ex Whittenbury et al. 1970) Bowman et al. 1993.</title>
        <authorList>
            <person name="Kaise H."/>
            <person name="Sawadogo J.B."/>
            <person name="Alam M.S."/>
            <person name="Ueno C."/>
            <person name="Dianou D."/>
            <person name="Shinjo R."/>
            <person name="Asakawa S."/>
        </authorList>
    </citation>
    <scope>NUCLEOTIDE SEQUENCE</scope>
    <source>
        <strain evidence="2">LMG27198</strain>
    </source>
</reference>
<comment type="caution">
    <text evidence="2">The sequence shown here is derived from an EMBL/GenBank/DDBJ whole genome shotgun (WGS) entry which is preliminary data.</text>
</comment>
<evidence type="ECO:0000256" key="1">
    <source>
        <dbReference type="SAM" id="MobiDB-lite"/>
    </source>
</evidence>
<sequence>MRNAKAKAEASDPPSDKVSALRSALRSAPPRKRTRSRSLLKTAVAQLLPDLLAFRAKGYTSAELAEIMRENGFTIAAATLVKYINEARAQTTHRRKNKAVIDTEAKAGTVKSASRTADATAKMATAPSLLSTKPLAQNRRTAKDVLGHRFDYDV</sequence>
<gene>
    <name evidence="2" type="ORF">LMG27198_50180</name>
</gene>
<proteinExistence type="predicted"/>
<name>A0A9W6GZN4_9HYPH</name>
<evidence type="ECO:0000313" key="3">
    <source>
        <dbReference type="Proteomes" id="UP001144323"/>
    </source>
</evidence>
<protein>
    <submittedName>
        <fullName evidence="2">Uncharacterized protein</fullName>
    </submittedName>
</protein>
<dbReference type="Proteomes" id="UP001144323">
    <property type="component" value="Unassembled WGS sequence"/>
</dbReference>
<organism evidence="2 3">
    <name type="scientific">Methylocystis echinoides</name>
    <dbReference type="NCBI Taxonomy" id="29468"/>
    <lineage>
        <taxon>Bacteria</taxon>
        <taxon>Pseudomonadati</taxon>
        <taxon>Pseudomonadota</taxon>
        <taxon>Alphaproteobacteria</taxon>
        <taxon>Hyphomicrobiales</taxon>
        <taxon>Methylocystaceae</taxon>
        <taxon>Methylocystis</taxon>
    </lineage>
</organism>
<evidence type="ECO:0000313" key="2">
    <source>
        <dbReference type="EMBL" id="GLI96026.1"/>
    </source>
</evidence>
<keyword evidence="3" id="KW-1185">Reference proteome</keyword>
<feature type="compositionally biased region" description="Basic and acidic residues" evidence="1">
    <location>
        <begin position="1"/>
        <end position="10"/>
    </location>
</feature>
<feature type="region of interest" description="Disordered" evidence="1">
    <location>
        <begin position="1"/>
        <end position="37"/>
    </location>
</feature>
<dbReference type="EMBL" id="BSEC01000007">
    <property type="protein sequence ID" value="GLI96026.1"/>
    <property type="molecule type" value="Genomic_DNA"/>
</dbReference>